<accession>A0AA38XC76</accession>
<evidence type="ECO:0000313" key="1">
    <source>
        <dbReference type="EMBL" id="KAJ9610466.1"/>
    </source>
</evidence>
<dbReference type="EMBL" id="JAPDRK010000007">
    <property type="protein sequence ID" value="KAJ9610466.1"/>
    <property type="molecule type" value="Genomic_DNA"/>
</dbReference>
<organism evidence="1 2">
    <name type="scientific">Cladophialophora chaetospira</name>
    <dbReference type="NCBI Taxonomy" id="386627"/>
    <lineage>
        <taxon>Eukaryota</taxon>
        <taxon>Fungi</taxon>
        <taxon>Dikarya</taxon>
        <taxon>Ascomycota</taxon>
        <taxon>Pezizomycotina</taxon>
        <taxon>Eurotiomycetes</taxon>
        <taxon>Chaetothyriomycetidae</taxon>
        <taxon>Chaetothyriales</taxon>
        <taxon>Herpotrichiellaceae</taxon>
        <taxon>Cladophialophora</taxon>
    </lineage>
</organism>
<proteinExistence type="predicted"/>
<comment type="caution">
    <text evidence="1">The sequence shown here is derived from an EMBL/GenBank/DDBJ whole genome shotgun (WGS) entry which is preliminary data.</text>
</comment>
<gene>
    <name evidence="1" type="ORF">H2200_005243</name>
</gene>
<protein>
    <submittedName>
        <fullName evidence="1">Uncharacterized protein</fullName>
    </submittedName>
</protein>
<evidence type="ECO:0000313" key="2">
    <source>
        <dbReference type="Proteomes" id="UP001172673"/>
    </source>
</evidence>
<reference evidence="1" key="1">
    <citation type="submission" date="2022-10" db="EMBL/GenBank/DDBJ databases">
        <title>Culturing micro-colonial fungi from biological soil crusts in the Mojave desert and describing Neophaeococcomyces mojavensis, and introducing the new genera and species Taxawa tesnikishii.</title>
        <authorList>
            <person name="Kurbessoian T."/>
            <person name="Stajich J.E."/>
        </authorList>
    </citation>
    <scope>NUCLEOTIDE SEQUENCE</scope>
    <source>
        <strain evidence="1">TK_41</strain>
    </source>
</reference>
<keyword evidence="2" id="KW-1185">Reference proteome</keyword>
<sequence>MRVRSVLLAEKRTNKYHVVALVDNSNQSDGALSKFSSLQSRLLDLQPVPVLLILSIESILPTLHRYMQEFGKHCEIMPQPNLLPTSLVAYATTSSQPLTQHNANVLTDICHSMRGLEEATRTESGRATLADFLGSVVANDTVDFWEDEWIAQQC</sequence>
<name>A0AA38XC76_9EURO</name>
<dbReference type="AlphaFoldDB" id="A0AA38XC76"/>
<dbReference type="Proteomes" id="UP001172673">
    <property type="component" value="Unassembled WGS sequence"/>
</dbReference>